<name>A0A6N7INI0_9FIRM</name>
<protein>
    <submittedName>
        <fullName evidence="2">Zinc ribbon domain-containing protein</fullName>
    </submittedName>
</protein>
<gene>
    <name evidence="2" type="ORF">GFC01_01070</name>
</gene>
<organism evidence="2 3">
    <name type="scientific">Desulfofundulus thermobenzoicus</name>
    <dbReference type="NCBI Taxonomy" id="29376"/>
    <lineage>
        <taxon>Bacteria</taxon>
        <taxon>Bacillati</taxon>
        <taxon>Bacillota</taxon>
        <taxon>Clostridia</taxon>
        <taxon>Eubacteriales</taxon>
        <taxon>Peptococcaceae</taxon>
        <taxon>Desulfofundulus</taxon>
    </lineage>
</organism>
<sequence length="79" mass="8821">MPTYDYQCHDCGHVWEVRLHQATGVPDKCPLCGGQDIHRLFPAPYIAKGGSRHPGHTCCGRQERCEKPPCSTGEGCRKR</sequence>
<evidence type="ECO:0000313" key="3">
    <source>
        <dbReference type="Proteomes" id="UP000441717"/>
    </source>
</evidence>
<dbReference type="Pfam" id="PF09723">
    <property type="entry name" value="Zn_ribbon_8"/>
    <property type="match status" value="1"/>
</dbReference>
<reference evidence="2 3" key="1">
    <citation type="submission" date="2019-10" db="EMBL/GenBank/DDBJ databases">
        <title>Comparative genomics of sulfur disproportionating microorganisms.</title>
        <authorList>
            <person name="Ward L.M."/>
            <person name="Bertran E."/>
            <person name="Johnston D."/>
        </authorList>
    </citation>
    <scope>NUCLEOTIDE SEQUENCE [LARGE SCALE GENOMIC DNA]</scope>
    <source>
        <strain evidence="2 3">DSM 14055</strain>
    </source>
</reference>
<dbReference type="NCBIfam" id="TIGR02605">
    <property type="entry name" value="CxxC_CxxC_SSSS"/>
    <property type="match status" value="1"/>
</dbReference>
<dbReference type="InterPro" id="IPR013429">
    <property type="entry name" value="Regulatory_FmdB_Zinc_ribbon"/>
</dbReference>
<dbReference type="AlphaFoldDB" id="A0A6N7INI0"/>
<dbReference type="EMBL" id="WHYR01000002">
    <property type="protein sequence ID" value="MQL50888.1"/>
    <property type="molecule type" value="Genomic_DNA"/>
</dbReference>
<keyword evidence="3" id="KW-1185">Reference proteome</keyword>
<evidence type="ECO:0000313" key="2">
    <source>
        <dbReference type="EMBL" id="MQL50888.1"/>
    </source>
</evidence>
<dbReference type="Proteomes" id="UP000441717">
    <property type="component" value="Unassembled WGS sequence"/>
</dbReference>
<dbReference type="OrthoDB" id="9813321at2"/>
<dbReference type="SMART" id="SM00834">
    <property type="entry name" value="CxxC_CXXC_SSSS"/>
    <property type="match status" value="1"/>
</dbReference>
<feature type="domain" description="Putative regulatory protein FmdB zinc ribbon" evidence="1">
    <location>
        <begin position="1"/>
        <end position="42"/>
    </location>
</feature>
<proteinExistence type="predicted"/>
<evidence type="ECO:0000259" key="1">
    <source>
        <dbReference type="SMART" id="SM00834"/>
    </source>
</evidence>
<accession>A0A6N7INI0</accession>
<comment type="caution">
    <text evidence="2">The sequence shown here is derived from an EMBL/GenBank/DDBJ whole genome shotgun (WGS) entry which is preliminary data.</text>
</comment>